<dbReference type="AlphaFoldDB" id="A0A3M7S8L9"/>
<name>A0A3M7S8L9_BRAPC</name>
<reference evidence="2 3" key="1">
    <citation type="journal article" date="2018" name="Sci. Rep.">
        <title>Genomic signatures of local adaptation to the degree of environmental predictability in rotifers.</title>
        <authorList>
            <person name="Franch-Gras L."/>
            <person name="Hahn C."/>
            <person name="Garcia-Roger E.M."/>
            <person name="Carmona M.J."/>
            <person name="Serra M."/>
            <person name="Gomez A."/>
        </authorList>
    </citation>
    <scope>NUCLEOTIDE SEQUENCE [LARGE SCALE GENOMIC DNA]</scope>
    <source>
        <strain evidence="2">HYR1</strain>
    </source>
</reference>
<sequence length="209" mass="23827">MNFNIYLEKKSSSIPNLTFLILNNKCSLASKQSWMNISYKSHSCIKLNKKIANEKKVSNIKFLSTLESLTKLIKQYFKDLIVNRSIISIINFNVIFVNLNELGAELVKSQTINSESHGLDFHFNNLDLKKAAKKTCSNDNPTVRITINSQKDVPFDIERRRHKLDFVFQISDEKAGSTWRGLGQSPGLGNRGLGQRDPRRSPRLGQIEN</sequence>
<evidence type="ECO:0000256" key="1">
    <source>
        <dbReference type="SAM" id="MobiDB-lite"/>
    </source>
</evidence>
<evidence type="ECO:0000313" key="3">
    <source>
        <dbReference type="Proteomes" id="UP000276133"/>
    </source>
</evidence>
<comment type="caution">
    <text evidence="2">The sequence shown here is derived from an EMBL/GenBank/DDBJ whole genome shotgun (WGS) entry which is preliminary data.</text>
</comment>
<dbReference type="EMBL" id="REGN01001840">
    <property type="protein sequence ID" value="RNA32136.1"/>
    <property type="molecule type" value="Genomic_DNA"/>
</dbReference>
<feature type="region of interest" description="Disordered" evidence="1">
    <location>
        <begin position="178"/>
        <end position="209"/>
    </location>
</feature>
<dbReference type="Proteomes" id="UP000276133">
    <property type="component" value="Unassembled WGS sequence"/>
</dbReference>
<gene>
    <name evidence="2" type="ORF">BpHYR1_029823</name>
</gene>
<proteinExistence type="predicted"/>
<evidence type="ECO:0000313" key="2">
    <source>
        <dbReference type="EMBL" id="RNA32136.1"/>
    </source>
</evidence>
<accession>A0A3M7S8L9</accession>
<organism evidence="2 3">
    <name type="scientific">Brachionus plicatilis</name>
    <name type="common">Marine rotifer</name>
    <name type="synonym">Brachionus muelleri</name>
    <dbReference type="NCBI Taxonomy" id="10195"/>
    <lineage>
        <taxon>Eukaryota</taxon>
        <taxon>Metazoa</taxon>
        <taxon>Spiralia</taxon>
        <taxon>Gnathifera</taxon>
        <taxon>Rotifera</taxon>
        <taxon>Eurotatoria</taxon>
        <taxon>Monogononta</taxon>
        <taxon>Pseudotrocha</taxon>
        <taxon>Ploima</taxon>
        <taxon>Brachionidae</taxon>
        <taxon>Brachionus</taxon>
    </lineage>
</organism>
<keyword evidence="3" id="KW-1185">Reference proteome</keyword>
<protein>
    <submittedName>
        <fullName evidence="2">Uncharacterized protein</fullName>
    </submittedName>
</protein>